<dbReference type="EMBL" id="NXLR01000018">
    <property type="protein sequence ID" value="RDU59135.1"/>
    <property type="molecule type" value="Genomic_DNA"/>
</dbReference>
<reference evidence="1 2" key="1">
    <citation type="submission" date="2018-04" db="EMBL/GenBank/DDBJ databases">
        <title>Novel Campyloabacter and Helicobacter Species and Strains.</title>
        <authorList>
            <person name="Mannion A.J."/>
            <person name="Shen Z."/>
            <person name="Fox J.G."/>
        </authorList>
    </citation>
    <scope>NUCLEOTIDE SEQUENCE [LARGE SCALE GENOMIC DNA]</scope>
    <source>
        <strain evidence="1 2">MIT 98-6070</strain>
    </source>
</reference>
<gene>
    <name evidence="1" type="ORF">CQA63_08035</name>
</gene>
<dbReference type="OrthoDB" id="5328715at2"/>
<protein>
    <recommendedName>
        <fullName evidence="3">Outer membrane beta-barrel protein</fullName>
    </recommendedName>
</protein>
<evidence type="ECO:0008006" key="3">
    <source>
        <dbReference type="Google" id="ProtNLM"/>
    </source>
</evidence>
<sequence>MKICTTIAYLILCAIPIYGVQKSPVYDFKPDLEPMEALEDVSQTRQRLLYDVNGIKFKKIKDPKEGLYSLLNVGIAHTPLVGISNMIGVEMGYDFIIAKIHSIRVFGFFDRTNHGGFADFEFNANKSSQMQIYRGGFSMEYRIYITQHIGFRVRLLSFGAHTFASTDNAATPTLRIARTKWFYPTFAFGPIFVYGKHHELFIGYDLLDYEKQRGMSVNYLKYSFRF</sequence>
<keyword evidence="2" id="KW-1185">Reference proteome</keyword>
<evidence type="ECO:0000313" key="1">
    <source>
        <dbReference type="EMBL" id="RDU59135.1"/>
    </source>
</evidence>
<organism evidence="1 2">
    <name type="scientific">Helicobacter marmotae</name>
    <dbReference type="NCBI Taxonomy" id="152490"/>
    <lineage>
        <taxon>Bacteria</taxon>
        <taxon>Pseudomonadati</taxon>
        <taxon>Campylobacterota</taxon>
        <taxon>Epsilonproteobacteria</taxon>
        <taxon>Campylobacterales</taxon>
        <taxon>Helicobacteraceae</taxon>
        <taxon>Helicobacter</taxon>
    </lineage>
</organism>
<dbReference type="Proteomes" id="UP000256599">
    <property type="component" value="Unassembled WGS sequence"/>
</dbReference>
<proteinExistence type="predicted"/>
<dbReference type="RefSeq" id="WP_104700371.1">
    <property type="nucleotide sequence ID" value="NZ_FZPP01000027.1"/>
</dbReference>
<evidence type="ECO:0000313" key="2">
    <source>
        <dbReference type="Proteomes" id="UP000256599"/>
    </source>
</evidence>
<name>A0A3D8I218_9HELI</name>
<accession>A0A3D8I218</accession>
<dbReference type="AlphaFoldDB" id="A0A3D8I218"/>
<comment type="caution">
    <text evidence="1">The sequence shown here is derived from an EMBL/GenBank/DDBJ whole genome shotgun (WGS) entry which is preliminary data.</text>
</comment>